<dbReference type="KEGG" id="bhy:BHWA1_02515"/>
<feature type="transmembrane region" description="Helical" evidence="9">
    <location>
        <begin position="121"/>
        <end position="141"/>
    </location>
</feature>
<keyword evidence="3 8" id="KW-1003">Cell membrane</keyword>
<dbReference type="GO" id="GO:0005886">
    <property type="term" value="C:plasma membrane"/>
    <property type="evidence" value="ECO:0007669"/>
    <property type="project" value="UniProtKB-SubCell"/>
</dbReference>
<evidence type="ECO:0000259" key="10">
    <source>
        <dbReference type="PROSITE" id="PS51105"/>
    </source>
</evidence>
<keyword evidence="7 8" id="KW-0472">Membrane</keyword>
<dbReference type="PANTHER" id="PTHR33989">
    <property type="match status" value="1"/>
</dbReference>
<dbReference type="InterPro" id="IPR051088">
    <property type="entry name" value="PTS_Sugar-EIIC/EIIB"/>
</dbReference>
<organism evidence="11 12">
    <name type="scientific">Brachyspira hyodysenteriae (strain ATCC 49526 / WA1)</name>
    <dbReference type="NCBI Taxonomy" id="565034"/>
    <lineage>
        <taxon>Bacteria</taxon>
        <taxon>Pseudomonadati</taxon>
        <taxon>Spirochaetota</taxon>
        <taxon>Spirochaetia</taxon>
        <taxon>Brachyspirales</taxon>
        <taxon>Brachyspiraceae</taxon>
        <taxon>Brachyspira</taxon>
    </lineage>
</organism>
<dbReference type="PANTHER" id="PTHR33989:SF4">
    <property type="entry name" value="PTS SYSTEM N,N'-DIACETYLCHITOBIOSE-SPECIFIC EIIC COMPONENT"/>
    <property type="match status" value="1"/>
</dbReference>
<feature type="transmembrane region" description="Helical" evidence="9">
    <location>
        <begin position="215"/>
        <end position="235"/>
    </location>
</feature>
<name>A0A3B6VK89_BRAHW</name>
<feature type="transmembrane region" description="Helical" evidence="9">
    <location>
        <begin position="376"/>
        <end position="396"/>
    </location>
</feature>
<proteinExistence type="predicted"/>
<sequence length="458" mass="49777">MLMPKLYKIIKNFKDKNMNDKIINFIENKITPVAAKLANNRYLNAIKDAFIYTMPFLIVGSFVLLIFNLPFTDKSNFLYMGWYDNFTKTFTGDFIQIFNVSMGILSVFVAYGIGYSLAGSYNLSSVTGGFLSLFAFFLIAAKVNALSVAEDFASIFLVEAGSNINVLDARFLDAKGIFSAIIGGIISIEIYRLLVSKNMTIKLPDSVPPAIAKSFEIIIPIAVVGVLFQILNIIIQKKMMILIPNLIMKIISPLLSISDSLPSVIILLLVIHILWFVGIHGANVVNAVITTITLSNLALNQAALQAGEALPKVVAGEFFNVYVYIGGAGATLGLAIAMALSKNAHLKSIGRLSVIPGLFNINEPIMFGTPVVMNPILFIPFIGVPIINAIIAYTVLKIGIVGKIVSLVPWTTPGPLGAFLSTNLSVPAMILSLCLVFLSYLIYTPFINAYAKTLPDNE</sequence>
<protein>
    <recommendedName>
        <fullName evidence="8">Permease IIC component</fullName>
    </recommendedName>
</protein>
<feature type="domain" description="PTS EIIC type-3" evidence="10">
    <location>
        <begin position="26"/>
        <end position="446"/>
    </location>
</feature>
<feature type="transmembrane region" description="Helical" evidence="9">
    <location>
        <begin position="176"/>
        <end position="194"/>
    </location>
</feature>
<evidence type="ECO:0000313" key="12">
    <source>
        <dbReference type="Proteomes" id="UP000001803"/>
    </source>
</evidence>
<keyword evidence="4 8" id="KW-0762">Sugar transport</keyword>
<evidence type="ECO:0000256" key="5">
    <source>
        <dbReference type="ARBA" id="ARBA00022692"/>
    </source>
</evidence>
<comment type="function">
    <text evidence="8">The phosphoenolpyruvate-dependent sugar phosphotransferase system (PTS), a major carbohydrate active -transport system, catalyzes the phosphorylation of incoming sugar substrates concomitant with their translocation across the cell membrane.</text>
</comment>
<accession>A0A3B6VK89</accession>
<dbReference type="EMBL" id="CP001357">
    <property type="protein sequence ID" value="ACN84968.1"/>
    <property type="molecule type" value="Genomic_DNA"/>
</dbReference>
<dbReference type="Proteomes" id="UP000001803">
    <property type="component" value="Chromosome"/>
</dbReference>
<keyword evidence="12" id="KW-1185">Reference proteome</keyword>
<keyword evidence="6 9" id="KW-1133">Transmembrane helix</keyword>
<reference evidence="11 12" key="1">
    <citation type="journal article" date="2009" name="PLoS ONE">
        <title>Genome sequence of the pathogenic intestinal spirochete Brachyspira hyodysenteriae reveals adaptations to its lifestyle in the porcine large intestine.</title>
        <authorList>
            <person name="Bellgard M.I."/>
            <person name="Wanchanthuek P."/>
            <person name="La T."/>
            <person name="Ryan K."/>
            <person name="Moolhuijzen P."/>
            <person name="Albertyn Z."/>
            <person name="Shaban B."/>
            <person name="Motro Y."/>
            <person name="Dunn D.S."/>
            <person name="Schibeci D."/>
            <person name="Hunter A."/>
            <person name="Barrero R."/>
            <person name="Phillips N.D."/>
            <person name="Hampson D.J."/>
        </authorList>
    </citation>
    <scope>NUCLEOTIDE SEQUENCE [LARGE SCALE GENOMIC DNA]</scope>
    <source>
        <strain evidence="12">ATCC 49526 / WA1</strain>
    </source>
</reference>
<gene>
    <name evidence="11" type="primary">celB</name>
    <name evidence="11" type="ordered locus">BHWA1_02515</name>
</gene>
<dbReference type="PROSITE" id="PS51105">
    <property type="entry name" value="PTS_EIIC_TYPE_3"/>
    <property type="match status" value="1"/>
</dbReference>
<dbReference type="PIRSF" id="PIRSF006351">
    <property type="entry name" value="PTS_EIIC-Cellobiose"/>
    <property type="match status" value="1"/>
</dbReference>
<dbReference type="GO" id="GO:0008982">
    <property type="term" value="F:protein-N(PI)-phosphohistidine-sugar phosphotransferase activity"/>
    <property type="evidence" value="ECO:0007669"/>
    <property type="project" value="UniProtKB-UniRule"/>
</dbReference>
<dbReference type="STRING" id="565034.BHWA1_02515"/>
<feature type="transmembrane region" description="Helical" evidence="9">
    <location>
        <begin position="321"/>
        <end position="341"/>
    </location>
</feature>
<dbReference type="NCBIfam" id="TIGR00359">
    <property type="entry name" value="cello_pts_IIC"/>
    <property type="match status" value="1"/>
</dbReference>
<dbReference type="AlphaFoldDB" id="A0A3B6VK89"/>
<evidence type="ECO:0000256" key="1">
    <source>
        <dbReference type="ARBA" id="ARBA00004651"/>
    </source>
</evidence>
<evidence type="ECO:0000256" key="2">
    <source>
        <dbReference type="ARBA" id="ARBA00022448"/>
    </source>
</evidence>
<feature type="transmembrane region" description="Helical" evidence="9">
    <location>
        <begin position="416"/>
        <end position="443"/>
    </location>
</feature>
<evidence type="ECO:0000256" key="9">
    <source>
        <dbReference type="SAM" id="Phobius"/>
    </source>
</evidence>
<evidence type="ECO:0000256" key="8">
    <source>
        <dbReference type="PIRNR" id="PIRNR006351"/>
    </source>
</evidence>
<feature type="transmembrane region" description="Helical" evidence="9">
    <location>
        <begin position="264"/>
        <end position="289"/>
    </location>
</feature>
<evidence type="ECO:0000256" key="4">
    <source>
        <dbReference type="ARBA" id="ARBA00022597"/>
    </source>
</evidence>
<keyword evidence="2 8" id="KW-0813">Transport</keyword>
<evidence type="ECO:0000313" key="11">
    <source>
        <dbReference type="EMBL" id="ACN84968.1"/>
    </source>
</evidence>
<comment type="subcellular location">
    <subcellularLocation>
        <location evidence="1">Cell membrane</location>
        <topology evidence="1">Multi-pass membrane protein</topology>
    </subcellularLocation>
</comment>
<evidence type="ECO:0000256" key="3">
    <source>
        <dbReference type="ARBA" id="ARBA00022475"/>
    </source>
</evidence>
<dbReference type="InterPro" id="IPR004796">
    <property type="entry name" value="PTS_IIC_cello"/>
</dbReference>
<dbReference type="GO" id="GO:0009401">
    <property type="term" value="P:phosphoenolpyruvate-dependent sugar phosphotransferase system"/>
    <property type="evidence" value="ECO:0007669"/>
    <property type="project" value="InterPro"/>
</dbReference>
<feature type="transmembrane region" description="Helical" evidence="9">
    <location>
        <begin position="94"/>
        <end position="114"/>
    </location>
</feature>
<evidence type="ECO:0000256" key="6">
    <source>
        <dbReference type="ARBA" id="ARBA00022989"/>
    </source>
</evidence>
<evidence type="ECO:0000256" key="7">
    <source>
        <dbReference type="ARBA" id="ARBA00023136"/>
    </source>
</evidence>
<dbReference type="NCBIfam" id="TIGR00410">
    <property type="entry name" value="lacE"/>
    <property type="match status" value="1"/>
</dbReference>
<dbReference type="Pfam" id="PF02378">
    <property type="entry name" value="PTS_EIIC"/>
    <property type="match status" value="1"/>
</dbReference>
<feature type="transmembrane region" description="Helical" evidence="9">
    <location>
        <begin position="49"/>
        <end position="71"/>
    </location>
</feature>
<dbReference type="InterPro" id="IPR003352">
    <property type="entry name" value="PTS_EIIC"/>
</dbReference>
<dbReference type="InterPro" id="IPR004501">
    <property type="entry name" value="PTS_EIIC_3"/>
</dbReference>
<keyword evidence="5 9" id="KW-0812">Transmembrane</keyword>